<name>A0ABZ2N5K3_9BACI</name>
<gene>
    <name evidence="1" type="ORF">WDJ61_15275</name>
</gene>
<evidence type="ECO:0008006" key="3">
    <source>
        <dbReference type="Google" id="ProtNLM"/>
    </source>
</evidence>
<keyword evidence="2" id="KW-1185">Reference proteome</keyword>
<protein>
    <recommendedName>
        <fullName evidence="3">Helix-turn-helix domain-containing protein</fullName>
    </recommendedName>
</protein>
<reference evidence="1 2" key="1">
    <citation type="submission" date="2024-02" db="EMBL/GenBank/DDBJ databases">
        <title>Seven novel Bacillus-like species.</title>
        <authorList>
            <person name="Liu G."/>
        </authorList>
    </citation>
    <scope>NUCLEOTIDE SEQUENCE [LARGE SCALE GENOMIC DNA]</scope>
    <source>
        <strain evidence="1 2">FJAT-52991</strain>
    </source>
</reference>
<accession>A0ABZ2N5K3</accession>
<dbReference type="EMBL" id="CP147404">
    <property type="protein sequence ID" value="WXB92572.1"/>
    <property type="molecule type" value="Genomic_DNA"/>
</dbReference>
<evidence type="ECO:0000313" key="2">
    <source>
        <dbReference type="Proteomes" id="UP001387364"/>
    </source>
</evidence>
<sequence length="255" mass="29949">MRSGQITQFQSYSQFRDLQEFNHHIEAFLFKHKRDFTKSELICLKTLLRFCAKVVGVINASISTLLKAAQAKFSPVSESTFHRMRRKAVKLGILSVHSTKRKDQSQSSNLWVFNRWINDTPKTTSEQSEPVPHQEKIVEQMTSHKTSTLLKTNYSLKTRSLKNVPESFISYAKAIWNDPSMTKECYRVVQLSTKFYFHYTDEDRAQLGREALSILFRKLKNGKKMDRIFGYYWGIVNRLLDERHFEFLEEVGCEE</sequence>
<dbReference type="Proteomes" id="UP001387364">
    <property type="component" value="Chromosome"/>
</dbReference>
<organism evidence="1 2">
    <name type="scientific">Bacillus kandeliae</name>
    <dbReference type="NCBI Taxonomy" id="3129297"/>
    <lineage>
        <taxon>Bacteria</taxon>
        <taxon>Bacillati</taxon>
        <taxon>Bacillota</taxon>
        <taxon>Bacilli</taxon>
        <taxon>Bacillales</taxon>
        <taxon>Bacillaceae</taxon>
        <taxon>Bacillus</taxon>
    </lineage>
</organism>
<proteinExistence type="predicted"/>
<dbReference type="RefSeq" id="WP_338751206.1">
    <property type="nucleotide sequence ID" value="NZ_CP147404.1"/>
</dbReference>
<evidence type="ECO:0000313" key="1">
    <source>
        <dbReference type="EMBL" id="WXB92572.1"/>
    </source>
</evidence>